<dbReference type="EMBL" id="JADEWL010000106">
    <property type="protein sequence ID" value="MBE9215560.1"/>
    <property type="molecule type" value="Genomic_DNA"/>
</dbReference>
<feature type="transmembrane region" description="Helical" evidence="2">
    <location>
        <begin position="132"/>
        <end position="153"/>
    </location>
</feature>
<keyword evidence="2" id="KW-1133">Transmembrane helix</keyword>
<keyword evidence="5" id="KW-1185">Reference proteome</keyword>
<dbReference type="InterPro" id="IPR051082">
    <property type="entry name" value="Pentapeptide-BTB/POZ_domain"/>
</dbReference>
<protein>
    <submittedName>
        <fullName evidence="4">Pentapeptide repeat-containing protein</fullName>
    </submittedName>
</protein>
<dbReference type="RefSeq" id="WP_193923687.1">
    <property type="nucleotide sequence ID" value="NZ_JADEWL010000106.1"/>
</dbReference>
<feature type="transmembrane region" description="Helical" evidence="2">
    <location>
        <begin position="221"/>
        <end position="239"/>
    </location>
</feature>
<dbReference type="InterPro" id="IPR001646">
    <property type="entry name" value="5peptide_repeat"/>
</dbReference>
<keyword evidence="2" id="KW-0812">Transmembrane</keyword>
<dbReference type="SUPFAM" id="SSF141571">
    <property type="entry name" value="Pentapeptide repeat-like"/>
    <property type="match status" value="1"/>
</dbReference>
<sequence length="939" mass="104038">MQDLTMPFEYHNHSLNLSNQNLQSYSFKGQNLSDANFSGSDIRGADFTGAILTNANFSNAKAGLRKYWLIVSFLFSLLSGFLAGAIAVVISASLCSSNSDDLIASAIALTGCIAFLIVSLKEGFANAFTKILGILAFIGTLAGIISVAFSQKVLGNIAISTANNLVLNVSVVVVITIFLVFTIANTNSNAVISSLIISVITTICIPLLSTGIAAIIAQNGWFAITITTGIAVLIMLLCADISRRTLAGDENHTFIRKIVLATVTIGGTSFRGANLTGVNFTGAILRNTDFTKANLTHTIWYQSKKLELARLDKTILDNLAVRDLLVNKNYQNKSYENACLEAAYLVDFDLRNVDFKNANLIEANLTGANLTKADFTDAKLTQANLQGANLKESILTKAQALGTDFTQAYFTGACGLGTWNIDSTTKLDKVNCRFIYLEENSQRRPQSGEFASGEFTKLFQVAINTVDLIFRNGLDLKALTATLKDVQAQNQNISLKIQSIESKGDGFVVVKVDVPEEADKAKIHQELQQSYQQQLKIIEAGYQAKLQGKEDQIEIFRQKSSEMAEIAKLLAKKDSPAFSNQVQAGKLVVLTIGEGDFTNGFPVTTLIRTNEHPLPMIFTSKLPPESNIPQLYQQWQQLYRSQNWFGRIDFEEESVTNFSEHELDNYACKLEESLNNWLNSQSFSLIEKELRSRLIQTEEVAVIIQTKNIQLQRLPWHLWSFFEHYQQAEVALSLTGNRKEKIAPPRNQIRILTILGNSSGIDVEADRETLEKLPGSETFFLVEPTLQQLHQQLWDAPGWDILCYSGHSCSHADGSTGTVLLNQTKLLTIKELKYGLTQAIEYGLQLAIFNSCDGLGLARQLADLHIPQMIVMREPVPDKVAQEFLKYFLSAFSSGKSLYSSVREARKRLEGLQEEFPYATWLPVIFQNSAEVGMSWGKW</sequence>
<evidence type="ECO:0000313" key="4">
    <source>
        <dbReference type="EMBL" id="MBE9215560.1"/>
    </source>
</evidence>
<dbReference type="PANTHER" id="PTHR14136">
    <property type="entry name" value="BTB_POZ DOMAIN-CONTAINING PROTEIN KCTD9"/>
    <property type="match status" value="1"/>
</dbReference>
<feature type="transmembrane region" description="Helical" evidence="2">
    <location>
        <begin position="67"/>
        <end position="90"/>
    </location>
</feature>
<dbReference type="Pfam" id="PF00805">
    <property type="entry name" value="Pentapeptide"/>
    <property type="match status" value="3"/>
</dbReference>
<keyword evidence="2" id="KW-0472">Membrane</keyword>
<feature type="transmembrane region" description="Helical" evidence="2">
    <location>
        <begin position="191"/>
        <end position="215"/>
    </location>
</feature>
<reference evidence="4" key="1">
    <citation type="submission" date="2020-10" db="EMBL/GenBank/DDBJ databases">
        <authorList>
            <person name="Castelo-Branco R."/>
            <person name="Eusebio N."/>
            <person name="Adriana R."/>
            <person name="Vieira A."/>
            <person name="Brugerolle De Fraissinette N."/>
            <person name="Rezende De Castro R."/>
            <person name="Schneider M.P."/>
            <person name="Vasconcelos V."/>
            <person name="Leao P.N."/>
        </authorList>
    </citation>
    <scope>NUCLEOTIDE SEQUENCE</scope>
    <source>
        <strain evidence="4">LEGE 06105</strain>
    </source>
</reference>
<proteinExistence type="predicted"/>
<feature type="transmembrane region" description="Helical" evidence="2">
    <location>
        <begin position="165"/>
        <end position="184"/>
    </location>
</feature>
<dbReference type="Proteomes" id="UP000620559">
    <property type="component" value="Unassembled WGS sequence"/>
</dbReference>
<name>A0A8J7JWE7_9CYAN</name>
<feature type="transmembrane region" description="Helical" evidence="2">
    <location>
        <begin position="102"/>
        <end position="120"/>
    </location>
</feature>
<feature type="domain" description="CHAT" evidence="3">
    <location>
        <begin position="695"/>
        <end position="910"/>
    </location>
</feature>
<dbReference type="InterPro" id="IPR024983">
    <property type="entry name" value="CHAT_dom"/>
</dbReference>
<comment type="caution">
    <text evidence="4">The sequence shown here is derived from an EMBL/GenBank/DDBJ whole genome shotgun (WGS) entry which is preliminary data.</text>
</comment>
<gene>
    <name evidence="4" type="ORF">IQ247_23320</name>
</gene>
<keyword evidence="1" id="KW-0175">Coiled coil</keyword>
<dbReference type="PANTHER" id="PTHR14136:SF17">
    <property type="entry name" value="BTB_POZ DOMAIN-CONTAINING PROTEIN KCTD9"/>
    <property type="match status" value="1"/>
</dbReference>
<evidence type="ECO:0000313" key="5">
    <source>
        <dbReference type="Proteomes" id="UP000620559"/>
    </source>
</evidence>
<organism evidence="4 5">
    <name type="scientific">Plectonema cf. radiosum LEGE 06105</name>
    <dbReference type="NCBI Taxonomy" id="945769"/>
    <lineage>
        <taxon>Bacteria</taxon>
        <taxon>Bacillati</taxon>
        <taxon>Cyanobacteriota</taxon>
        <taxon>Cyanophyceae</taxon>
        <taxon>Oscillatoriophycideae</taxon>
        <taxon>Oscillatoriales</taxon>
        <taxon>Microcoleaceae</taxon>
        <taxon>Plectonema</taxon>
    </lineage>
</organism>
<accession>A0A8J7JWE7</accession>
<dbReference type="Gene3D" id="2.160.20.80">
    <property type="entry name" value="E3 ubiquitin-protein ligase SopA"/>
    <property type="match status" value="3"/>
</dbReference>
<evidence type="ECO:0000256" key="1">
    <source>
        <dbReference type="SAM" id="Coils"/>
    </source>
</evidence>
<evidence type="ECO:0000256" key="2">
    <source>
        <dbReference type="SAM" id="Phobius"/>
    </source>
</evidence>
<dbReference type="Pfam" id="PF12770">
    <property type="entry name" value="CHAT"/>
    <property type="match status" value="1"/>
</dbReference>
<feature type="coiled-coil region" evidence="1">
    <location>
        <begin position="476"/>
        <end position="503"/>
    </location>
</feature>
<evidence type="ECO:0000259" key="3">
    <source>
        <dbReference type="Pfam" id="PF12770"/>
    </source>
</evidence>
<dbReference type="AlphaFoldDB" id="A0A8J7JWE7"/>